<comment type="caution">
    <text evidence="1">The sequence shown here is derived from an EMBL/GenBank/DDBJ whole genome shotgun (WGS) entry which is preliminary data.</text>
</comment>
<protein>
    <submittedName>
        <fullName evidence="1">Uncharacterized protein</fullName>
    </submittedName>
</protein>
<evidence type="ECO:0000313" key="2">
    <source>
        <dbReference type="Proteomes" id="UP000321424"/>
    </source>
</evidence>
<dbReference type="EMBL" id="BJXA01000014">
    <property type="protein sequence ID" value="GEM38179.1"/>
    <property type="molecule type" value="Genomic_DNA"/>
</dbReference>
<gene>
    <name evidence="1" type="ORF">NN4_26980</name>
</gene>
<sequence>MAPTARRPLLALNHDGPAVHVITSGTGADYQIVRVFTDPIEAGVFLVGHNARPDNDQARIEEWAITQTAPEQIMWWRVRWDRDTETIETPEQFAQWADELSLFNAEPCIWHTKTGDIVALSTDRARAVAALTAELTRATQPEPSPS</sequence>
<accession>A0A511MC69</accession>
<reference evidence="1 2" key="1">
    <citation type="submission" date="2019-07" db="EMBL/GenBank/DDBJ databases">
        <title>Whole genome shotgun sequence of Nocardia ninae NBRC 108245.</title>
        <authorList>
            <person name="Hosoyama A."/>
            <person name="Uohara A."/>
            <person name="Ohji S."/>
            <person name="Ichikawa N."/>
        </authorList>
    </citation>
    <scope>NUCLEOTIDE SEQUENCE [LARGE SCALE GENOMIC DNA]</scope>
    <source>
        <strain evidence="1 2">NBRC 108245</strain>
    </source>
</reference>
<dbReference type="AlphaFoldDB" id="A0A511MC69"/>
<name>A0A511MC69_9NOCA</name>
<proteinExistence type="predicted"/>
<dbReference type="RefSeq" id="WP_222595048.1">
    <property type="nucleotide sequence ID" value="NZ_BJXA01000014.1"/>
</dbReference>
<keyword evidence="2" id="KW-1185">Reference proteome</keyword>
<evidence type="ECO:0000313" key="1">
    <source>
        <dbReference type="EMBL" id="GEM38179.1"/>
    </source>
</evidence>
<organism evidence="1 2">
    <name type="scientific">Nocardia ninae NBRC 108245</name>
    <dbReference type="NCBI Taxonomy" id="1210091"/>
    <lineage>
        <taxon>Bacteria</taxon>
        <taxon>Bacillati</taxon>
        <taxon>Actinomycetota</taxon>
        <taxon>Actinomycetes</taxon>
        <taxon>Mycobacteriales</taxon>
        <taxon>Nocardiaceae</taxon>
        <taxon>Nocardia</taxon>
    </lineage>
</organism>
<dbReference type="Proteomes" id="UP000321424">
    <property type="component" value="Unassembled WGS sequence"/>
</dbReference>